<keyword evidence="2" id="KW-0723">Serine/threonine-protein kinase</keyword>
<evidence type="ECO:0000256" key="9">
    <source>
        <dbReference type="SAM" id="Phobius"/>
    </source>
</evidence>
<dbReference type="InterPro" id="IPR017441">
    <property type="entry name" value="Protein_kinase_ATP_BS"/>
</dbReference>
<dbReference type="InterPro" id="IPR000719">
    <property type="entry name" value="Prot_kinase_dom"/>
</dbReference>
<dbReference type="GO" id="GO:0016787">
    <property type="term" value="F:hydrolase activity"/>
    <property type="evidence" value="ECO:0007669"/>
    <property type="project" value="InterPro"/>
</dbReference>
<evidence type="ECO:0000313" key="13">
    <source>
        <dbReference type="Proteomes" id="UP001139103"/>
    </source>
</evidence>
<keyword evidence="5" id="KW-0418">Kinase</keyword>
<dbReference type="Gene3D" id="3.30.200.20">
    <property type="entry name" value="Phosphorylase Kinase, domain 1"/>
    <property type="match status" value="1"/>
</dbReference>
<feature type="transmembrane region" description="Helical" evidence="9">
    <location>
        <begin position="469"/>
        <end position="494"/>
    </location>
</feature>
<dbReference type="PANTHER" id="PTHR43289">
    <property type="entry name" value="MITOGEN-ACTIVATED PROTEIN KINASE KINASE KINASE 20-RELATED"/>
    <property type="match status" value="1"/>
</dbReference>
<dbReference type="PROSITE" id="PS00108">
    <property type="entry name" value="PROTEIN_KINASE_ST"/>
    <property type="match status" value="1"/>
</dbReference>
<dbReference type="InterPro" id="IPR016187">
    <property type="entry name" value="CTDL_fold"/>
</dbReference>
<dbReference type="GO" id="GO:0005524">
    <property type="term" value="F:ATP binding"/>
    <property type="evidence" value="ECO:0007669"/>
    <property type="project" value="UniProtKB-UniRule"/>
</dbReference>
<dbReference type="Proteomes" id="UP001139103">
    <property type="component" value="Unassembled WGS sequence"/>
</dbReference>
<organism evidence="12 13">
    <name type="scientific">Blastopirellula sediminis</name>
    <dbReference type="NCBI Taxonomy" id="2894196"/>
    <lineage>
        <taxon>Bacteria</taxon>
        <taxon>Pseudomonadati</taxon>
        <taxon>Planctomycetota</taxon>
        <taxon>Planctomycetia</taxon>
        <taxon>Pirellulales</taxon>
        <taxon>Pirellulaceae</taxon>
        <taxon>Blastopirellula</taxon>
    </lineage>
</organism>
<evidence type="ECO:0000256" key="3">
    <source>
        <dbReference type="ARBA" id="ARBA00022679"/>
    </source>
</evidence>
<reference evidence="12" key="1">
    <citation type="submission" date="2021-11" db="EMBL/GenBank/DDBJ databases">
        <title>Genome sequence.</title>
        <authorList>
            <person name="Sun Q."/>
        </authorList>
    </citation>
    <scope>NUCLEOTIDE SEQUENCE</scope>
    <source>
        <strain evidence="12">JC732</strain>
    </source>
</reference>
<feature type="domain" description="Protein kinase" evidence="10">
    <location>
        <begin position="147"/>
        <end position="409"/>
    </location>
</feature>
<proteinExistence type="predicted"/>
<dbReference type="Pfam" id="PF00069">
    <property type="entry name" value="Pkinase"/>
    <property type="match status" value="1"/>
</dbReference>
<keyword evidence="6 7" id="KW-0067">ATP-binding</keyword>
<dbReference type="InterPro" id="IPR011009">
    <property type="entry name" value="Kinase-like_dom_sf"/>
</dbReference>
<dbReference type="PROSITE" id="PS50041">
    <property type="entry name" value="C_TYPE_LECTIN_2"/>
    <property type="match status" value="1"/>
</dbReference>
<evidence type="ECO:0000256" key="6">
    <source>
        <dbReference type="ARBA" id="ARBA00022840"/>
    </source>
</evidence>
<dbReference type="PROSITE" id="PS50011">
    <property type="entry name" value="PROTEIN_KINASE_DOM"/>
    <property type="match status" value="1"/>
</dbReference>
<dbReference type="PANTHER" id="PTHR43289:SF6">
    <property type="entry name" value="SERINE_THREONINE-PROTEIN KINASE NEKL-3"/>
    <property type="match status" value="1"/>
</dbReference>
<evidence type="ECO:0000313" key="12">
    <source>
        <dbReference type="EMBL" id="MCC9630590.1"/>
    </source>
</evidence>
<keyword evidence="9" id="KW-1133">Transmembrane helix</keyword>
<evidence type="ECO:0000256" key="7">
    <source>
        <dbReference type="PROSITE-ProRule" id="PRU10141"/>
    </source>
</evidence>
<dbReference type="SUPFAM" id="SSF56436">
    <property type="entry name" value="C-type lectin-like"/>
    <property type="match status" value="2"/>
</dbReference>
<evidence type="ECO:0000259" key="10">
    <source>
        <dbReference type="PROSITE" id="PS50011"/>
    </source>
</evidence>
<dbReference type="SMART" id="SM00220">
    <property type="entry name" value="S_TKc"/>
    <property type="match status" value="1"/>
</dbReference>
<feature type="binding site" evidence="7">
    <location>
        <position position="176"/>
    </location>
    <ligand>
        <name>ATP</name>
        <dbReference type="ChEBI" id="CHEBI:30616"/>
    </ligand>
</feature>
<dbReference type="FunFam" id="1.10.510.10:FF:000021">
    <property type="entry name" value="Serine/threonine protein kinase"/>
    <property type="match status" value="1"/>
</dbReference>
<dbReference type="Gene3D" id="2.60.120.560">
    <property type="entry name" value="Exo-inulinase, domain 1"/>
    <property type="match status" value="1"/>
</dbReference>
<accession>A0A9X1MQN4</accession>
<name>A0A9X1MQN4_9BACT</name>
<keyword evidence="9" id="KW-0472">Membrane</keyword>
<dbReference type="InterPro" id="IPR010496">
    <property type="entry name" value="AL/BT2_dom"/>
</dbReference>
<sequence length="1714" mass="189311">MKIDQNILDLLLQWEEATAEGRPLDVTALTAERPDLAEALDRHIAALKRLAWLNQNDDGQPSPNLPSMQSLGDSLLLPDGVDLIQLQANLSKAEIVDPEKLNELLRVRAPKNAWQLSSQLLEASLLTRFQLRAIAHGKTRGLKLGRYVILDKIGEGGMGQVYRAWHSRMDREVALKVLPRESMSKADGVARFNQEVQVASQLSHPNIVTAFDADEAEGLHFLVMEFVNGKDLSSIVRRDGPLSVSQAIDCVTQAARGLEYAHSVGLVHRDIKPANLLLDDSGVVKILDMGIARMEGSDDTNLTQNGVVMGTIDYMAPEQAIDAKSVDGRADIYSLGCSLYFLLTRRPPFTGETLMAKLLAHRDVLPPKLQGLRKDIPAGLELIYQKCMAKRPDHRYANATELIADLEKLGPQASGAMAPIGLQRPEAELETSPTGVLETQAYVGTNLAVSPARSLVTELRTKLRLPDRFGVIFLGIVGLVLLLIGGYFGMGFLFQGPGAGNLSISISDDDLVAHLRDQVVTIVNEKTNKSTDIMLNSTELDQSLTPGDYRFVLESTSGIKTDSSRLTISNGEDSQVRIYWEPPTPDPTAIVKNGETEEMPAAPADGKSGEEKSASTAPPIAASSLPEIEVPNGTWVDLLSQIQLPDHVIFGDWSRSGTSLVGNSGIHRRVMAPYAIKGDYLLEMEFTRSSGDEAVGLHLPVADTSCDFLLSGWQGRLNGLRKINDNNLDRQPQFADSVKAGPAIANGKRHKVLVQVKAVSPFETNIRVALDDVPYLDWTGDNQSLINDAETIFPLVQAPGIFLFSSPTEIHSFRLQHLQNGEGRQLGDDWGYPFFPVANEAPSYLDPWCLKWNGKSYYISAEKVNLPDAQRIAKRYHGRLLTISSEAEQAFIFEHTKGQNFWMSGWRNMRTAGWRDDRGRKMTFQGRWAPGQPDNTTSNSEFFLGGYYPSADQFGWNDYPAHAACFAIIEWGEEDPSGGSPPSADTVASGNGWQSIFNGRDLTGWQVQGPPGWRVEDQQIVADGESYQDAGWLMLEQPYDAYELEFEYSLGAGGNSGIFLDGDPTKSPLGAEFLEIQLLDDDAPQFRGLSPLRRTGSLYGLAPATILMAAQKTPWRKVRVSFDGKTATVYINDAMVMTHQLSRQHATGHIGLQRHTGRVAFRNLRVRDLNEAASSTTDFALPASSPWVDLLSLVELPDHELNGTWRQRDGSVIGIGGGRGQLILPYEVTGSYELETEVTRLDGDKGIALHLPIGSATCNFVLSSSSGPLRGFQAVDGIHLNRLNPSTGLSQWNVDMVNGKKYKLEISVQLKPEDRVQLSVALDGKRIAHWTGVTQQLSQTPGIVFPHPDVLGLYVNQTSAEFHSLKLRHLGDGEGKPLQGDWKSSYSKVADRPPAAVIGDCELWNGRYYYHSPERMKLDRAQRLAVAMNGRLLLVSSPEEGDAIRRILPNDTIWTAAWRRNVANEWYDERNRRLSYFGTWDAGGGYDSRPLEQFMAFCSVPPSPWEAGRTKYMDIDANRSLTVLIEWGEEYPAAQTPRTYVSEPRLADLDPQQGNMIVQLDEWDVTPSTSVFRDLDGYLQMNEPDTTVLTKKTDWGAVDVRFVVSASKGTEAYFVFEKQDNFAITSSIRDDQNAISVGYQGLNFAARESGKTKVSIPYEQDFELRFRTRPGGRWIDVNGAMASGIAWSQTPSGAIGIQLKKGSLTIKRVEIMKR</sequence>
<evidence type="ECO:0000256" key="5">
    <source>
        <dbReference type="ARBA" id="ARBA00022777"/>
    </source>
</evidence>
<dbReference type="InterPro" id="IPR008271">
    <property type="entry name" value="Ser/Thr_kinase_AS"/>
</dbReference>
<dbReference type="RefSeq" id="WP_230221850.1">
    <property type="nucleotide sequence ID" value="NZ_JAJKFT010000010.1"/>
</dbReference>
<dbReference type="EC" id="2.7.11.1" evidence="1"/>
<feature type="region of interest" description="Disordered" evidence="8">
    <location>
        <begin position="599"/>
        <end position="618"/>
    </location>
</feature>
<dbReference type="SUPFAM" id="SSF56112">
    <property type="entry name" value="Protein kinase-like (PK-like)"/>
    <property type="match status" value="1"/>
</dbReference>
<dbReference type="Gene3D" id="3.10.100.10">
    <property type="entry name" value="Mannose-Binding Protein A, subunit A"/>
    <property type="match status" value="2"/>
</dbReference>
<feature type="domain" description="C-type lectin" evidence="11">
    <location>
        <begin position="852"/>
        <end position="958"/>
    </location>
</feature>
<dbReference type="CDD" id="cd14014">
    <property type="entry name" value="STKc_PknB_like"/>
    <property type="match status" value="1"/>
</dbReference>
<evidence type="ECO:0000256" key="2">
    <source>
        <dbReference type="ARBA" id="ARBA00022527"/>
    </source>
</evidence>
<dbReference type="PROSITE" id="PS00107">
    <property type="entry name" value="PROTEIN_KINASE_ATP"/>
    <property type="match status" value="1"/>
</dbReference>
<keyword evidence="4 7" id="KW-0547">Nucleotide-binding</keyword>
<evidence type="ECO:0000256" key="8">
    <source>
        <dbReference type="SAM" id="MobiDB-lite"/>
    </source>
</evidence>
<dbReference type="InterPro" id="IPR016186">
    <property type="entry name" value="C-type_lectin-like/link_sf"/>
</dbReference>
<gene>
    <name evidence="12" type="ORF">LOC68_19525</name>
</gene>
<dbReference type="EMBL" id="JAJKFT010000010">
    <property type="protein sequence ID" value="MCC9630590.1"/>
    <property type="molecule type" value="Genomic_DNA"/>
</dbReference>
<dbReference type="GO" id="GO:0004674">
    <property type="term" value="F:protein serine/threonine kinase activity"/>
    <property type="evidence" value="ECO:0007669"/>
    <property type="project" value="UniProtKB-KW"/>
</dbReference>
<dbReference type="InterPro" id="IPR001304">
    <property type="entry name" value="C-type_lectin-like"/>
</dbReference>
<comment type="caution">
    <text evidence="12">The sequence shown here is derived from an EMBL/GenBank/DDBJ whole genome shotgun (WGS) entry which is preliminary data.</text>
</comment>
<keyword evidence="13" id="KW-1185">Reference proteome</keyword>
<keyword evidence="3" id="KW-0808">Transferase</keyword>
<keyword evidence="9" id="KW-0812">Transmembrane</keyword>
<protein>
    <recommendedName>
        <fullName evidence="1">non-specific serine/threonine protein kinase</fullName>
        <ecNumber evidence="1">2.7.11.1</ecNumber>
    </recommendedName>
</protein>
<evidence type="ECO:0000256" key="1">
    <source>
        <dbReference type="ARBA" id="ARBA00012513"/>
    </source>
</evidence>
<dbReference type="Pfam" id="PF06439">
    <property type="entry name" value="3keto-disac_hyd"/>
    <property type="match status" value="1"/>
</dbReference>
<evidence type="ECO:0000259" key="11">
    <source>
        <dbReference type="PROSITE" id="PS50041"/>
    </source>
</evidence>
<dbReference type="Gene3D" id="1.10.510.10">
    <property type="entry name" value="Transferase(Phosphotransferase) domain 1"/>
    <property type="match status" value="1"/>
</dbReference>
<evidence type="ECO:0000256" key="4">
    <source>
        <dbReference type="ARBA" id="ARBA00022741"/>
    </source>
</evidence>